<dbReference type="SUPFAM" id="SSF51735">
    <property type="entry name" value="NAD(P)-binding Rossmann-fold domains"/>
    <property type="match status" value="1"/>
</dbReference>
<dbReference type="Pfam" id="PF05368">
    <property type="entry name" value="NmrA"/>
    <property type="match status" value="1"/>
</dbReference>
<evidence type="ECO:0000256" key="1">
    <source>
        <dbReference type="ARBA" id="ARBA00006328"/>
    </source>
</evidence>
<evidence type="ECO:0000256" key="2">
    <source>
        <dbReference type="ARBA" id="ARBA00022857"/>
    </source>
</evidence>
<dbReference type="Gene3D" id="3.90.25.10">
    <property type="entry name" value="UDP-galactose 4-epimerase, domain 1"/>
    <property type="match status" value="1"/>
</dbReference>
<evidence type="ECO:0000259" key="3">
    <source>
        <dbReference type="Pfam" id="PF05368"/>
    </source>
</evidence>
<dbReference type="EMBL" id="LT598469">
    <property type="protein sequence ID" value="SCU99894.1"/>
    <property type="molecule type" value="Genomic_DNA"/>
</dbReference>
<sequence>MPKILVVFGATGNQGGSVVDSVLEDATLSKKYQVRAVTRDASSGAAQLLRNKGVEVVEASYDDERAVAAALKNAHTVFSNTVSVFDDDEAETLQGNLIADQAVKAGAVFLVWSGLPSPAKISQGKNAQVIRFETKVAVEDYIKTLPIKSAFYWPAIFMQNLWGPYRPQPAGDGRYVLRNLWNRDTMLPLIDPRDSGKFVAPVLADPEFFAGKHIAGVSGVYTPVQFAETVGEATGKHVEYEQVTDEEFKALYPELVSMMQHFREYSYYGPTQPEEVKFALEHATSEPKTLLEFLENTPLDLGDV</sequence>
<dbReference type="PANTHER" id="PTHR42748:SF11">
    <property type="entry name" value="NMRA-LIKE DOMAIN-CONTAINING PROTEIN"/>
    <property type="match status" value="1"/>
</dbReference>
<dbReference type="InterPro" id="IPR036291">
    <property type="entry name" value="NAD(P)-bd_dom_sf"/>
</dbReference>
<protein>
    <submittedName>
        <fullName evidence="4">LAMI_0G01530g1_1</fullName>
    </submittedName>
</protein>
<dbReference type="GO" id="GO:0005634">
    <property type="term" value="C:nucleus"/>
    <property type="evidence" value="ECO:0007669"/>
    <property type="project" value="TreeGrafter"/>
</dbReference>
<name>A0A1G4K7G5_9SACH</name>
<proteinExistence type="inferred from homology"/>
<dbReference type="STRING" id="1230905.A0A1G4K7G5"/>
<dbReference type="PANTHER" id="PTHR42748">
    <property type="entry name" value="NITROGEN METABOLITE REPRESSION PROTEIN NMRA FAMILY MEMBER"/>
    <property type="match status" value="1"/>
</dbReference>
<dbReference type="Proteomes" id="UP000191024">
    <property type="component" value="Chromosome G"/>
</dbReference>
<keyword evidence="5" id="KW-1185">Reference proteome</keyword>
<dbReference type="CDD" id="cd05251">
    <property type="entry name" value="NmrA_like_SDR_a"/>
    <property type="match status" value="1"/>
</dbReference>
<comment type="similarity">
    <text evidence="1">Belongs to the NmrA-type oxidoreductase family.</text>
</comment>
<dbReference type="Gene3D" id="3.40.50.720">
    <property type="entry name" value="NAD(P)-binding Rossmann-like Domain"/>
    <property type="match status" value="1"/>
</dbReference>
<accession>A0A1G4K7G5</accession>
<evidence type="ECO:0000313" key="5">
    <source>
        <dbReference type="Proteomes" id="UP000191024"/>
    </source>
</evidence>
<organism evidence="4 5">
    <name type="scientific">Lachancea mirantina</name>
    <dbReference type="NCBI Taxonomy" id="1230905"/>
    <lineage>
        <taxon>Eukaryota</taxon>
        <taxon>Fungi</taxon>
        <taxon>Dikarya</taxon>
        <taxon>Ascomycota</taxon>
        <taxon>Saccharomycotina</taxon>
        <taxon>Saccharomycetes</taxon>
        <taxon>Saccharomycetales</taxon>
        <taxon>Saccharomycetaceae</taxon>
        <taxon>Lachancea</taxon>
    </lineage>
</organism>
<keyword evidence="2" id="KW-0521">NADP</keyword>
<dbReference type="InterPro" id="IPR051164">
    <property type="entry name" value="NmrA-like_oxidored"/>
</dbReference>
<reference evidence="4 5" key="1">
    <citation type="submission" date="2016-03" db="EMBL/GenBank/DDBJ databases">
        <authorList>
            <person name="Devillers H."/>
        </authorList>
    </citation>
    <scope>NUCLEOTIDE SEQUENCE [LARGE SCALE GENOMIC DNA]</scope>
    <source>
        <strain evidence="4">CBS 11717</strain>
    </source>
</reference>
<dbReference type="OrthoDB" id="4083373at2759"/>
<feature type="domain" description="NmrA-like" evidence="3">
    <location>
        <begin position="3"/>
        <end position="294"/>
    </location>
</feature>
<dbReference type="InterPro" id="IPR008030">
    <property type="entry name" value="NmrA-like"/>
</dbReference>
<evidence type="ECO:0000313" key="4">
    <source>
        <dbReference type="EMBL" id="SCU99894.1"/>
    </source>
</evidence>
<gene>
    <name evidence="4" type="ORF">LAMI_0G01530G</name>
</gene>
<dbReference type="AlphaFoldDB" id="A0A1G4K7G5"/>